<dbReference type="PRINTS" id="PR00385">
    <property type="entry name" value="P450"/>
</dbReference>
<name>G7IUZ7_MEDTR</name>
<dbReference type="GO" id="GO:0016705">
    <property type="term" value="F:oxidoreductase activity, acting on paired donors, with incorporation or reduction of molecular oxygen"/>
    <property type="evidence" value="ECO:0007669"/>
    <property type="project" value="InterPro"/>
</dbReference>
<keyword evidence="10" id="KW-1133">Transmembrane helix</keyword>
<dbReference type="HOGENOM" id="CLU_001570_4_1_1"/>
<reference evidence="11 13" key="1">
    <citation type="journal article" date="2011" name="Nature">
        <title>The Medicago genome provides insight into the evolution of rhizobial symbioses.</title>
        <authorList>
            <person name="Young N.D."/>
            <person name="Debelle F."/>
            <person name="Oldroyd G.E."/>
            <person name="Geurts R."/>
            <person name="Cannon S.B."/>
            <person name="Udvardi M.K."/>
            <person name="Benedito V.A."/>
            <person name="Mayer K.F."/>
            <person name="Gouzy J."/>
            <person name="Schoof H."/>
            <person name="Van de Peer Y."/>
            <person name="Proost S."/>
            <person name="Cook D.R."/>
            <person name="Meyers B.C."/>
            <person name="Spannagl M."/>
            <person name="Cheung F."/>
            <person name="De Mita S."/>
            <person name="Krishnakumar V."/>
            <person name="Gundlach H."/>
            <person name="Zhou S."/>
            <person name="Mudge J."/>
            <person name="Bharti A.K."/>
            <person name="Murray J.D."/>
            <person name="Naoumkina M.A."/>
            <person name="Rosen B."/>
            <person name="Silverstein K.A."/>
            <person name="Tang H."/>
            <person name="Rombauts S."/>
            <person name="Zhao P.X."/>
            <person name="Zhou P."/>
            <person name="Barbe V."/>
            <person name="Bardou P."/>
            <person name="Bechner M."/>
            <person name="Bellec A."/>
            <person name="Berger A."/>
            <person name="Berges H."/>
            <person name="Bidwell S."/>
            <person name="Bisseling T."/>
            <person name="Choisne N."/>
            <person name="Couloux A."/>
            <person name="Denny R."/>
            <person name="Deshpande S."/>
            <person name="Dai X."/>
            <person name="Doyle J.J."/>
            <person name="Dudez A.M."/>
            <person name="Farmer A.D."/>
            <person name="Fouteau S."/>
            <person name="Franken C."/>
            <person name="Gibelin C."/>
            <person name="Gish J."/>
            <person name="Goldstein S."/>
            <person name="Gonzalez A.J."/>
            <person name="Green P.J."/>
            <person name="Hallab A."/>
            <person name="Hartog M."/>
            <person name="Hua A."/>
            <person name="Humphray S.J."/>
            <person name="Jeong D.H."/>
            <person name="Jing Y."/>
            <person name="Jocker A."/>
            <person name="Kenton S.M."/>
            <person name="Kim D.J."/>
            <person name="Klee K."/>
            <person name="Lai H."/>
            <person name="Lang C."/>
            <person name="Lin S."/>
            <person name="Macmil S.L."/>
            <person name="Magdelenat G."/>
            <person name="Matthews L."/>
            <person name="McCorrison J."/>
            <person name="Monaghan E.L."/>
            <person name="Mun J.H."/>
            <person name="Najar F.Z."/>
            <person name="Nicholson C."/>
            <person name="Noirot C."/>
            <person name="O'Bleness M."/>
            <person name="Paule C.R."/>
            <person name="Poulain J."/>
            <person name="Prion F."/>
            <person name="Qin B."/>
            <person name="Qu C."/>
            <person name="Retzel E.F."/>
            <person name="Riddle C."/>
            <person name="Sallet E."/>
            <person name="Samain S."/>
            <person name="Samson N."/>
            <person name="Sanders I."/>
            <person name="Saurat O."/>
            <person name="Scarpelli C."/>
            <person name="Schiex T."/>
            <person name="Segurens B."/>
            <person name="Severin A.J."/>
            <person name="Sherrier D.J."/>
            <person name="Shi R."/>
            <person name="Sims S."/>
            <person name="Singer S.R."/>
            <person name="Sinharoy S."/>
            <person name="Sterck L."/>
            <person name="Viollet A."/>
            <person name="Wang B.B."/>
            <person name="Wang K."/>
            <person name="Wang M."/>
            <person name="Wang X."/>
            <person name="Warfsmann J."/>
            <person name="Weissenbach J."/>
            <person name="White D.D."/>
            <person name="White J.D."/>
            <person name="Wiley G.B."/>
            <person name="Wincker P."/>
            <person name="Xing Y."/>
            <person name="Yang L."/>
            <person name="Yao Z."/>
            <person name="Ying F."/>
            <person name="Zhai J."/>
            <person name="Zhou L."/>
            <person name="Zuber A."/>
            <person name="Denarie J."/>
            <person name="Dixon R.A."/>
            <person name="May G.D."/>
            <person name="Schwartz D.C."/>
            <person name="Rogers J."/>
            <person name="Quetier F."/>
            <person name="Town C.D."/>
            <person name="Roe B.A."/>
        </authorList>
    </citation>
    <scope>NUCLEOTIDE SEQUENCE [LARGE SCALE GENOMIC DNA]</scope>
    <source>
        <strain evidence="11">A17</strain>
        <strain evidence="12 13">cv. Jemalong A17</strain>
    </source>
</reference>
<dbReference type="InterPro" id="IPR002401">
    <property type="entry name" value="Cyt_P450_E_grp-I"/>
</dbReference>
<dbReference type="InterPro" id="IPR001128">
    <property type="entry name" value="Cyt_P450"/>
</dbReference>
<evidence type="ECO:0000256" key="6">
    <source>
        <dbReference type="ARBA" id="ARBA00023004"/>
    </source>
</evidence>
<keyword evidence="13" id="KW-1185">Reference proteome</keyword>
<evidence type="ECO:0000256" key="5">
    <source>
        <dbReference type="ARBA" id="ARBA00023002"/>
    </source>
</evidence>
<sequence>MDLQTIYTLTLFSIFVLSIIVTLKLRKKITKIDSIANIPPGPWKLPIIGNIHNLIGSPPHRKLRELSTKYGALMHLQLGEVLFTIVSSAEYAKEIMKTHDVIFASRPLTLTSEIMFYGSTDIAFSPYGDYWRQLRKICTVELLSIKRVQSLWPIREQEIKNLVSRIASDEGRVVNLSQQVMSMMFSITSRAAFGKKYKEQDEFISAVRYMLQIAGGFYIGDLFPSAKWLQNFTGRRPKLEKLHQKVDRILEMIINDHKEKNSGDKEGLVGGEDLTDILLKFEDGSDNNLDFCLTKNNIKAIIFDIFTAGSDTAATTINWAMAEMMKDQRVLKKAQAEVRVLLYKRGKFDETLISELKYLKVIIKEVLRMHPPGPLLVPRVCGQACEIDGYHIPIKSRVIINAWAIGRDPKYWTDPDKFYPERFIDSSLDFKGTNFEYIPFGAGRRICPGINYGMANVELTLAFLLSHFDWKLPGGMKCEDLDMTELFGASVIRKDDMYLIPTNYFTEIVLKNERCVKRYLEWKMLLLGIILDVLNSETDRLDGEALIEELDSNVVSTYKLAAISEINIADPLENTCLVSNTRFKAPAFEQGYQNWDFTSS</sequence>
<keyword evidence="4 8" id="KW-0479">Metal-binding</keyword>
<comment type="cofactor">
    <cofactor evidence="1 8">
        <name>heme</name>
        <dbReference type="ChEBI" id="CHEBI:30413"/>
    </cofactor>
</comment>
<dbReference type="eggNOG" id="KOG0156">
    <property type="taxonomic scope" value="Eukaryota"/>
</dbReference>
<dbReference type="PROSITE" id="PS00086">
    <property type="entry name" value="CYTOCHROME_P450"/>
    <property type="match status" value="1"/>
</dbReference>
<dbReference type="EnsemblPlants" id="AES70585">
    <property type="protein sequence ID" value="AES70585"/>
    <property type="gene ID" value="MTR_3g058060"/>
</dbReference>
<dbReference type="InterPro" id="IPR036396">
    <property type="entry name" value="Cyt_P450_sf"/>
</dbReference>
<keyword evidence="10" id="KW-0472">Membrane</keyword>
<dbReference type="Gene3D" id="1.10.630.10">
    <property type="entry name" value="Cytochrome P450"/>
    <property type="match status" value="1"/>
</dbReference>
<evidence type="ECO:0000256" key="1">
    <source>
        <dbReference type="ARBA" id="ARBA00001971"/>
    </source>
</evidence>
<protein>
    <submittedName>
        <fullName evidence="11">Cytochrome P450 family 71 protein</fullName>
    </submittedName>
</protein>
<keyword evidence="3 8" id="KW-0349">Heme</keyword>
<evidence type="ECO:0000313" key="13">
    <source>
        <dbReference type="Proteomes" id="UP000002051"/>
    </source>
</evidence>
<dbReference type="PRINTS" id="PR00463">
    <property type="entry name" value="EP450I"/>
</dbReference>
<dbReference type="InterPro" id="IPR017972">
    <property type="entry name" value="Cyt_P450_CS"/>
</dbReference>
<organism evidence="11 13">
    <name type="scientific">Medicago truncatula</name>
    <name type="common">Barrel medic</name>
    <name type="synonym">Medicago tribuloides</name>
    <dbReference type="NCBI Taxonomy" id="3880"/>
    <lineage>
        <taxon>Eukaryota</taxon>
        <taxon>Viridiplantae</taxon>
        <taxon>Streptophyta</taxon>
        <taxon>Embryophyta</taxon>
        <taxon>Tracheophyta</taxon>
        <taxon>Spermatophyta</taxon>
        <taxon>Magnoliopsida</taxon>
        <taxon>eudicotyledons</taxon>
        <taxon>Gunneridae</taxon>
        <taxon>Pentapetalae</taxon>
        <taxon>rosids</taxon>
        <taxon>fabids</taxon>
        <taxon>Fabales</taxon>
        <taxon>Fabaceae</taxon>
        <taxon>Papilionoideae</taxon>
        <taxon>50 kb inversion clade</taxon>
        <taxon>NPAAA clade</taxon>
        <taxon>Hologalegina</taxon>
        <taxon>IRL clade</taxon>
        <taxon>Trifolieae</taxon>
        <taxon>Medicago</taxon>
    </lineage>
</organism>
<dbReference type="GO" id="GO:0005506">
    <property type="term" value="F:iron ion binding"/>
    <property type="evidence" value="ECO:0007669"/>
    <property type="project" value="InterPro"/>
</dbReference>
<dbReference type="Pfam" id="PF00067">
    <property type="entry name" value="p450"/>
    <property type="match status" value="1"/>
</dbReference>
<evidence type="ECO:0000256" key="4">
    <source>
        <dbReference type="ARBA" id="ARBA00022723"/>
    </source>
</evidence>
<dbReference type="GO" id="GO:0004497">
    <property type="term" value="F:monooxygenase activity"/>
    <property type="evidence" value="ECO:0007669"/>
    <property type="project" value="UniProtKB-KW"/>
</dbReference>
<dbReference type="FunFam" id="1.10.630.10:FF:000008">
    <property type="entry name" value="Cytochrome P450 71D8"/>
    <property type="match status" value="1"/>
</dbReference>
<accession>A0A0C3VGU0</accession>
<gene>
    <name evidence="11" type="ordered locus">MTR_3g058060</name>
</gene>
<dbReference type="STRING" id="3880.G7IUZ7"/>
<feature type="transmembrane region" description="Helical" evidence="10">
    <location>
        <begin position="6"/>
        <end position="25"/>
    </location>
</feature>
<dbReference type="PaxDb" id="3880-AES70585"/>
<dbReference type="SUPFAM" id="SSF48264">
    <property type="entry name" value="Cytochrome P450"/>
    <property type="match status" value="1"/>
</dbReference>
<evidence type="ECO:0000256" key="10">
    <source>
        <dbReference type="SAM" id="Phobius"/>
    </source>
</evidence>
<dbReference type="EMBL" id="CM001219">
    <property type="protein sequence ID" value="AES70585.2"/>
    <property type="molecule type" value="Genomic_DNA"/>
</dbReference>
<keyword evidence="10" id="KW-0812">Transmembrane</keyword>
<dbReference type="PANTHER" id="PTHR47955">
    <property type="entry name" value="CYTOCHROME P450 FAMILY 71 PROTEIN"/>
    <property type="match status" value="1"/>
</dbReference>
<evidence type="ECO:0000313" key="12">
    <source>
        <dbReference type="EnsemblPlants" id="AES70585"/>
    </source>
</evidence>
<evidence type="ECO:0000256" key="8">
    <source>
        <dbReference type="PIRSR" id="PIRSR602401-1"/>
    </source>
</evidence>
<dbReference type="GO" id="GO:0016491">
    <property type="term" value="F:oxidoreductase activity"/>
    <property type="evidence" value="ECO:0000318"/>
    <property type="project" value="GO_Central"/>
</dbReference>
<keyword evidence="7 9" id="KW-0503">Monooxygenase</keyword>
<proteinExistence type="inferred from homology"/>
<dbReference type="CDD" id="cd11072">
    <property type="entry name" value="CYP71-like"/>
    <property type="match status" value="1"/>
</dbReference>
<comment type="similarity">
    <text evidence="2 9">Belongs to the cytochrome P450 family.</text>
</comment>
<evidence type="ECO:0000256" key="7">
    <source>
        <dbReference type="ARBA" id="ARBA00023033"/>
    </source>
</evidence>
<evidence type="ECO:0000256" key="2">
    <source>
        <dbReference type="ARBA" id="ARBA00010617"/>
    </source>
</evidence>
<evidence type="ECO:0000313" key="11">
    <source>
        <dbReference type="EMBL" id="AES70585.2"/>
    </source>
</evidence>
<feature type="binding site" description="axial binding residue" evidence="8">
    <location>
        <position position="447"/>
    </location>
    <ligand>
        <name>heme</name>
        <dbReference type="ChEBI" id="CHEBI:30413"/>
    </ligand>
    <ligandPart>
        <name>Fe</name>
        <dbReference type="ChEBI" id="CHEBI:18248"/>
    </ligandPart>
</feature>
<dbReference type="GO" id="GO:0020037">
    <property type="term" value="F:heme binding"/>
    <property type="evidence" value="ECO:0007669"/>
    <property type="project" value="InterPro"/>
</dbReference>
<evidence type="ECO:0000256" key="3">
    <source>
        <dbReference type="ARBA" id="ARBA00022617"/>
    </source>
</evidence>
<accession>G7IUZ7</accession>
<keyword evidence="6 8" id="KW-0408">Iron</keyword>
<dbReference type="AlphaFoldDB" id="G7IUZ7"/>
<dbReference type="PANTHER" id="PTHR47955:SF8">
    <property type="entry name" value="CYTOCHROME P450 71D11-LIKE"/>
    <property type="match status" value="1"/>
</dbReference>
<keyword evidence="5 9" id="KW-0560">Oxidoreductase</keyword>
<evidence type="ECO:0000256" key="9">
    <source>
        <dbReference type="RuleBase" id="RU000461"/>
    </source>
</evidence>
<dbReference type="Proteomes" id="UP000002051">
    <property type="component" value="Chromosome 3"/>
</dbReference>
<reference evidence="11 13" key="2">
    <citation type="journal article" date="2014" name="BMC Genomics">
        <title>An improved genome release (version Mt4.0) for the model legume Medicago truncatula.</title>
        <authorList>
            <person name="Tang H."/>
            <person name="Krishnakumar V."/>
            <person name="Bidwell S."/>
            <person name="Rosen B."/>
            <person name="Chan A."/>
            <person name="Zhou S."/>
            <person name="Gentzbittel L."/>
            <person name="Childs K.L."/>
            <person name="Yandell M."/>
            <person name="Gundlach H."/>
            <person name="Mayer K.F."/>
            <person name="Schwartz D.C."/>
            <person name="Town C.D."/>
        </authorList>
    </citation>
    <scope>GENOME REANNOTATION</scope>
    <source>
        <strain evidence="12 13">cv. Jemalong A17</strain>
    </source>
</reference>
<reference evidence="12" key="3">
    <citation type="submission" date="2015-04" db="UniProtKB">
        <authorList>
            <consortium name="EnsemblPlants"/>
        </authorList>
    </citation>
    <scope>IDENTIFICATION</scope>
    <source>
        <strain evidence="12">cv. Jemalong A17</strain>
    </source>
</reference>